<reference evidence="16 18" key="2">
    <citation type="submission" date="2018-12" db="EMBL/GenBank/DDBJ databases">
        <authorList>
            <person name="hu s."/>
            <person name="Xu Y."/>
            <person name="Xu B."/>
            <person name="Li F."/>
        </authorList>
    </citation>
    <scope>NUCLEOTIDE SEQUENCE [LARGE SCALE GENOMIC DNA]</scope>
    <source>
        <strain evidence="16 18">KSW2-17</strain>
    </source>
</reference>
<dbReference type="PANTHER" id="PTHR32125:SF4">
    <property type="entry name" value="2-C-METHYL-D-ERYTHRITOL 4-PHOSPHATE CYTIDYLYLTRANSFERASE, CHLOROPLASTIC"/>
    <property type="match status" value="1"/>
</dbReference>
<dbReference type="GO" id="GO:0008685">
    <property type="term" value="F:2-C-methyl-D-erythritol 2,4-cyclodiphosphate synthase activity"/>
    <property type="evidence" value="ECO:0007669"/>
    <property type="project" value="UniProtKB-UniRule"/>
</dbReference>
<dbReference type="PROSITE" id="PS01350">
    <property type="entry name" value="ISPF"/>
    <property type="match status" value="1"/>
</dbReference>
<feature type="binding site" evidence="13">
    <location>
        <position position="274"/>
    </location>
    <ligand>
        <name>a divalent metal cation</name>
        <dbReference type="ChEBI" id="CHEBI:60240"/>
    </ligand>
</feature>
<protein>
    <recommendedName>
        <fullName evidence="13">Bifunctional enzyme IspD/IspF</fullName>
    </recommendedName>
    <domain>
        <recommendedName>
            <fullName evidence="13">2-C-methyl-D-erythritol 4-phosphate cytidylyltransferase</fullName>
            <ecNumber evidence="13">2.7.7.60</ecNumber>
        </recommendedName>
        <alternativeName>
            <fullName evidence="13">4-diphosphocytidyl-2C-methyl-D-erythritol synthase</fullName>
        </alternativeName>
        <alternativeName>
            <fullName evidence="13">MEP cytidylyltransferase</fullName>
            <shortName evidence="13">MCT</shortName>
        </alternativeName>
    </domain>
    <domain>
        <recommendedName>
            <fullName evidence="13">2-C-methyl-D-erythritol 2,4-cyclodiphosphate synthase</fullName>
            <shortName evidence="13">MECDP-synthase</shortName>
            <shortName evidence="13">MECPP-synthase</shortName>
            <shortName evidence="13">MECPS</shortName>
            <ecNumber evidence="13">4.6.1.12</ecNumber>
        </recommendedName>
    </domain>
</protein>
<dbReference type="Gene3D" id="3.30.1330.50">
    <property type="entry name" value="2-C-methyl-D-erythritol 2,4-cyclodiphosphate synthase"/>
    <property type="match status" value="1"/>
</dbReference>
<dbReference type="PANTHER" id="PTHR32125">
    <property type="entry name" value="2-C-METHYL-D-ERYTHRITOL 4-PHOSPHATE CYTIDYLYLTRANSFERASE, CHLOROPLASTIC"/>
    <property type="match status" value="1"/>
</dbReference>
<dbReference type="HAMAP" id="MF_00107">
    <property type="entry name" value="IspF"/>
    <property type="match status" value="1"/>
</dbReference>
<dbReference type="CDD" id="cd02516">
    <property type="entry name" value="CDP-ME_synthetase"/>
    <property type="match status" value="1"/>
</dbReference>
<feature type="binding site" evidence="13">
    <location>
        <position position="371"/>
    </location>
    <ligand>
        <name>4-CDP-2-C-methyl-D-erythritol 2-phosphate</name>
        <dbReference type="ChEBI" id="CHEBI:57919"/>
    </ligand>
</feature>
<dbReference type="SUPFAM" id="SSF53448">
    <property type="entry name" value="Nucleotide-diphospho-sugar transferases"/>
    <property type="match status" value="1"/>
</dbReference>
<name>A0A2P8GRI6_9MICO</name>
<reference evidence="15 17" key="1">
    <citation type="submission" date="2018-03" db="EMBL/GenBank/DDBJ databases">
        <title>Genomic Encyclopedia of Archaeal and Bacterial Type Strains, Phase II (KMG-II): from individual species to whole genera.</title>
        <authorList>
            <person name="Goeker M."/>
        </authorList>
    </citation>
    <scope>NUCLEOTIDE SEQUENCE [LARGE SCALE GENOMIC DNA]</scope>
    <source>
        <strain evidence="15 17">DSM 21548</strain>
    </source>
</reference>
<dbReference type="GO" id="GO:0016114">
    <property type="term" value="P:terpenoid biosynthetic process"/>
    <property type="evidence" value="ECO:0007669"/>
    <property type="project" value="InterPro"/>
</dbReference>
<accession>A0A2P8GRI6</accession>
<feature type="binding site" evidence="13">
    <location>
        <begin position="266"/>
        <end position="267"/>
    </location>
    <ligand>
        <name>4-CDP-2-C-methyl-D-erythritol 2-phosphate</name>
        <dbReference type="ChEBI" id="CHEBI:57919"/>
    </ligand>
</feature>
<feature type="region of interest" description="2-C-methyl-D-erythritol 4-phosphate cytidylyltransferase" evidence="13">
    <location>
        <begin position="1"/>
        <end position="233"/>
    </location>
</feature>
<dbReference type="NCBIfam" id="TIGR00151">
    <property type="entry name" value="ispF"/>
    <property type="match status" value="1"/>
</dbReference>
<dbReference type="AlphaFoldDB" id="A0A2P8GRI6"/>
<feature type="binding site" evidence="13">
    <location>
        <position position="368"/>
    </location>
    <ligand>
        <name>4-CDP-2-C-methyl-D-erythritol 2-phosphate</name>
        <dbReference type="ChEBI" id="CHEBI:57919"/>
    </ligand>
</feature>
<feature type="site" description="Positions MEP for the nucleophilic attack" evidence="13">
    <location>
        <position position="161"/>
    </location>
</feature>
<comment type="similarity">
    <text evidence="13">In the C-terminal section; belongs to the IspF family.</text>
</comment>
<dbReference type="Pfam" id="PF02542">
    <property type="entry name" value="YgbB"/>
    <property type="match status" value="1"/>
</dbReference>
<comment type="cofactor">
    <cofactor evidence="3 13">
        <name>a divalent metal cation</name>
        <dbReference type="ChEBI" id="CHEBI:60240"/>
    </cofactor>
</comment>
<evidence type="ECO:0000313" key="17">
    <source>
        <dbReference type="Proteomes" id="UP000241203"/>
    </source>
</evidence>
<dbReference type="EC" id="2.7.7.60" evidence="13"/>
<dbReference type="UniPathway" id="UPA00056">
    <property type="reaction ID" value="UER00093"/>
</dbReference>
<feature type="site" description="Transition state stabilizer" evidence="13">
    <location>
        <position position="26"/>
    </location>
</feature>
<evidence type="ECO:0000256" key="5">
    <source>
        <dbReference type="ARBA" id="ARBA00004787"/>
    </source>
</evidence>
<dbReference type="CDD" id="cd00554">
    <property type="entry name" value="MECDP_synthase"/>
    <property type="match status" value="1"/>
</dbReference>
<dbReference type="NCBIfam" id="TIGR00453">
    <property type="entry name" value="ispD"/>
    <property type="match status" value="1"/>
</dbReference>
<feature type="binding site" evidence="13">
    <location>
        <begin position="240"/>
        <end position="242"/>
    </location>
    <ligand>
        <name>4-CDP-2-C-methyl-D-erythritol 2-phosphate</name>
        <dbReference type="ChEBI" id="CHEBI:57919"/>
    </ligand>
</feature>
<comment type="catalytic activity">
    <reaction evidence="2 13">
        <text>2-C-methyl-D-erythritol 4-phosphate + CTP + H(+) = 4-CDP-2-C-methyl-D-erythritol + diphosphate</text>
        <dbReference type="Rhea" id="RHEA:13429"/>
        <dbReference type="ChEBI" id="CHEBI:15378"/>
        <dbReference type="ChEBI" id="CHEBI:33019"/>
        <dbReference type="ChEBI" id="CHEBI:37563"/>
        <dbReference type="ChEBI" id="CHEBI:57823"/>
        <dbReference type="ChEBI" id="CHEBI:58262"/>
        <dbReference type="EC" id="2.7.7.60"/>
    </reaction>
</comment>
<feature type="site" description="Transition state stabilizer" evidence="13">
    <location>
        <position position="266"/>
    </location>
</feature>
<comment type="pathway">
    <text evidence="4 13">Isoprenoid biosynthesis; isopentenyl diphosphate biosynthesis via DXP pathway; isopentenyl diphosphate from 1-deoxy-D-xylulose 5-phosphate: step 4/6.</text>
</comment>
<dbReference type="GO" id="GO:0050518">
    <property type="term" value="F:2-C-methyl-D-erythritol 4-phosphate cytidylyltransferase activity"/>
    <property type="evidence" value="ECO:0007669"/>
    <property type="project" value="UniProtKB-UniRule"/>
</dbReference>
<evidence type="ECO:0000256" key="10">
    <source>
        <dbReference type="ARBA" id="ARBA00023229"/>
    </source>
</evidence>
<dbReference type="RefSeq" id="WP_106561849.1">
    <property type="nucleotide sequence ID" value="NZ_PYAU01000001.1"/>
</dbReference>
<dbReference type="HAMAP" id="MF_01520">
    <property type="entry name" value="IspDF"/>
    <property type="match status" value="1"/>
</dbReference>
<feature type="domain" description="2-C-methyl-D-erythritol 2,4-cyclodiphosphate synthase" evidence="14">
    <location>
        <begin position="234"/>
        <end position="383"/>
    </location>
</feature>
<keyword evidence="8 13" id="KW-0548">Nucleotidyltransferase</keyword>
<proteinExistence type="inferred from homology"/>
<keyword evidence="11 13" id="KW-0456">Lyase</keyword>
<evidence type="ECO:0000259" key="14">
    <source>
        <dbReference type="Pfam" id="PF02542"/>
    </source>
</evidence>
<dbReference type="PROSITE" id="PS01295">
    <property type="entry name" value="ISPD"/>
    <property type="match status" value="1"/>
</dbReference>
<evidence type="ECO:0000256" key="12">
    <source>
        <dbReference type="ARBA" id="ARBA00023268"/>
    </source>
</evidence>
<feature type="site" description="Transition state stabilizer" evidence="13">
    <location>
        <position position="362"/>
    </location>
</feature>
<keyword evidence="7 13" id="KW-0808">Transferase</keyword>
<dbReference type="InterPro" id="IPR050088">
    <property type="entry name" value="IspD/TarI_cytidylyltransf_bact"/>
</dbReference>
<comment type="catalytic activity">
    <reaction evidence="1 13">
        <text>4-CDP-2-C-methyl-D-erythritol 2-phosphate = 2-C-methyl-D-erythritol 2,4-cyclic diphosphate + CMP</text>
        <dbReference type="Rhea" id="RHEA:23864"/>
        <dbReference type="ChEBI" id="CHEBI:57919"/>
        <dbReference type="ChEBI" id="CHEBI:58483"/>
        <dbReference type="ChEBI" id="CHEBI:60377"/>
        <dbReference type="EC" id="4.6.1.12"/>
    </reaction>
</comment>
<dbReference type="Proteomes" id="UP000241203">
    <property type="component" value="Unassembled WGS sequence"/>
</dbReference>
<comment type="caution">
    <text evidence="13">Lacks conserved residue(s) required for the propagation of feature annotation.</text>
</comment>
<dbReference type="InterPro" id="IPR020555">
    <property type="entry name" value="MECDP_synthase_CS"/>
</dbReference>
<evidence type="ECO:0000313" key="15">
    <source>
        <dbReference type="EMBL" id="PSL36593.1"/>
    </source>
</evidence>
<dbReference type="FunFam" id="3.90.550.10:FF:000003">
    <property type="entry name" value="2-C-methyl-D-erythritol 4-phosphate cytidylyltransferase"/>
    <property type="match status" value="1"/>
</dbReference>
<keyword evidence="18" id="KW-1185">Reference proteome</keyword>
<comment type="similarity">
    <text evidence="13">In the N-terminal section; belongs to the IspD/TarI cytidylyltransferase family. IspD subfamily.</text>
</comment>
<dbReference type="GO" id="GO:0046872">
    <property type="term" value="F:metal ion binding"/>
    <property type="evidence" value="ECO:0007669"/>
    <property type="project" value="UniProtKB-KW"/>
</dbReference>
<evidence type="ECO:0000256" key="7">
    <source>
        <dbReference type="ARBA" id="ARBA00022679"/>
    </source>
</evidence>
<dbReference type="InterPro" id="IPR034683">
    <property type="entry name" value="IspD/TarI"/>
</dbReference>
<comment type="pathway">
    <text evidence="5 13">Isoprenoid biosynthesis; isopentenyl diphosphate biosynthesis via DXP pathway; isopentenyl diphosphate from 1-deoxy-D-xylulose 5-phosphate: step 2/6.</text>
</comment>
<comment type="function">
    <text evidence="13">Bifunctional enzyme that catalyzes the formation of 4-diphosphocytidyl-2-C-methyl-D-erythritol from CTP and 2-C-methyl-D-erythritol 4-phosphate (MEP) (IspD), and catalyzes the conversion of 4-diphosphocytidyl-2-C-methyl-D-erythritol 2-phosphate (CDP-ME2P) to 2-C-methyl-D-erythritol 2,4-cyclodiphosphate (ME-CPP) with a corresponding release of cytidine 5-monophosphate (CMP) (IspF).</text>
</comment>
<gene>
    <name evidence="13" type="primary">ispDF</name>
    <name evidence="16" type="synonym">ispD</name>
    <name evidence="15" type="ORF">CLV49_0189</name>
    <name evidence="16" type="ORF">ELQ93_00125</name>
</gene>
<dbReference type="InterPro" id="IPR029044">
    <property type="entry name" value="Nucleotide-diphossugar_trans"/>
</dbReference>
<evidence type="ECO:0000256" key="3">
    <source>
        <dbReference type="ARBA" id="ARBA00001968"/>
    </source>
</evidence>
<evidence type="ECO:0000256" key="9">
    <source>
        <dbReference type="ARBA" id="ARBA00022723"/>
    </source>
</evidence>
<feature type="binding site" evidence="13">
    <location>
        <position position="242"/>
    </location>
    <ligand>
        <name>a divalent metal cation</name>
        <dbReference type="ChEBI" id="CHEBI:60240"/>
    </ligand>
</feature>
<sequence>MSPAPTLAVIVVAAGDGTRLLAGSPKALVPLAGLTILEHALHAVFGMREPAIVVVVAPPADVEETRAIAERAAGVAAGHLRVIPGGSSRSRSVRAGLADLPSSVDTVLVHDAARALAPSSFLDTVTAAVRTSGEAVIPGLAVTDTIKQVDGTGAVVSTVDRDRLRAVQTPQGFPRDLLERAYADPDAEHTDDAATVAAVGGVVRIVPGDERAFKITTPWDLRRAELLVSRGDLRTGIGLDVHAFSEDGILRLAGLEWPGTQALSGHSDGDAVAHAIVDALLSAGGLGDIGSLFGTDDPRYAGAAGDVFLTGAVDALAEAGLVPVNVAVQLVGNRPRFSARRAEAESRLSGIVGAPVTIAATTTDGLGFTGRGEGVTAIATALVRAQAGPVLE</sequence>
<dbReference type="HAMAP" id="MF_00108">
    <property type="entry name" value="IspD"/>
    <property type="match status" value="1"/>
</dbReference>
<dbReference type="OrthoDB" id="9802561at2"/>
<dbReference type="EC" id="4.6.1.12" evidence="13"/>
<evidence type="ECO:0000256" key="2">
    <source>
        <dbReference type="ARBA" id="ARBA00001282"/>
    </source>
</evidence>
<dbReference type="InterPro" id="IPR003526">
    <property type="entry name" value="MECDP_synthase"/>
</dbReference>
<keyword evidence="10 13" id="KW-0414">Isoprene biosynthesis</keyword>
<dbReference type="SUPFAM" id="SSF69765">
    <property type="entry name" value="IpsF-like"/>
    <property type="match status" value="1"/>
</dbReference>
<dbReference type="EMBL" id="RZGY01000001">
    <property type="protein sequence ID" value="RUQ85499.1"/>
    <property type="molecule type" value="Genomic_DNA"/>
</dbReference>
<comment type="caution">
    <text evidence="15">The sequence shown here is derived from an EMBL/GenBank/DDBJ whole genome shotgun (WGS) entry which is preliminary data.</text>
</comment>
<dbReference type="Pfam" id="PF01128">
    <property type="entry name" value="IspD"/>
    <property type="match status" value="1"/>
</dbReference>
<keyword evidence="12 13" id="KW-0511">Multifunctional enzyme</keyword>
<dbReference type="Gene3D" id="3.90.550.10">
    <property type="entry name" value="Spore Coat Polysaccharide Biosynthesis Protein SpsA, Chain A"/>
    <property type="match status" value="1"/>
</dbReference>
<evidence type="ECO:0000256" key="4">
    <source>
        <dbReference type="ARBA" id="ARBA00004709"/>
    </source>
</evidence>
<feature type="region of interest" description="2-C-methyl-D-erythritol 2,4-cyclodiphosphate synthase" evidence="13">
    <location>
        <begin position="234"/>
        <end position="392"/>
    </location>
</feature>
<evidence type="ECO:0000256" key="8">
    <source>
        <dbReference type="ARBA" id="ARBA00022695"/>
    </source>
</evidence>
<keyword evidence="9 13" id="KW-0479">Metal-binding</keyword>
<feature type="site" description="Positions MEP for the nucleophilic attack" evidence="13">
    <location>
        <position position="214"/>
    </location>
</feature>
<feature type="site" description="Transition state stabilizer" evidence="13">
    <location>
        <position position="19"/>
    </location>
</feature>
<dbReference type="Proteomes" id="UP000268291">
    <property type="component" value="Unassembled WGS sequence"/>
</dbReference>
<feature type="binding site" evidence="13">
    <location>
        <position position="240"/>
    </location>
    <ligand>
        <name>a divalent metal cation</name>
        <dbReference type="ChEBI" id="CHEBI:60240"/>
    </ligand>
</feature>
<evidence type="ECO:0000313" key="18">
    <source>
        <dbReference type="Proteomes" id="UP000268291"/>
    </source>
</evidence>
<dbReference type="InterPro" id="IPR026596">
    <property type="entry name" value="IspD/F"/>
</dbReference>
<feature type="binding site" evidence="13">
    <location>
        <begin position="361"/>
        <end position="364"/>
    </location>
    <ligand>
        <name>4-CDP-2-C-methyl-D-erythritol 2-phosphate</name>
        <dbReference type="ChEBI" id="CHEBI:57919"/>
    </ligand>
</feature>
<dbReference type="InterPro" id="IPR001228">
    <property type="entry name" value="IspD"/>
</dbReference>
<evidence type="ECO:0000256" key="13">
    <source>
        <dbReference type="HAMAP-Rule" id="MF_01520"/>
    </source>
</evidence>
<evidence type="ECO:0000256" key="1">
    <source>
        <dbReference type="ARBA" id="ARBA00000200"/>
    </source>
</evidence>
<dbReference type="EMBL" id="PYAU01000001">
    <property type="protein sequence ID" value="PSL36593.1"/>
    <property type="molecule type" value="Genomic_DNA"/>
</dbReference>
<evidence type="ECO:0000256" key="11">
    <source>
        <dbReference type="ARBA" id="ARBA00023239"/>
    </source>
</evidence>
<feature type="binding site" evidence="13">
    <location>
        <begin position="288"/>
        <end position="290"/>
    </location>
    <ligand>
        <name>4-CDP-2-C-methyl-D-erythritol 2-phosphate</name>
        <dbReference type="ChEBI" id="CHEBI:57919"/>
    </ligand>
</feature>
<comment type="similarity">
    <text evidence="6">Belongs to the IspD/TarI cytidylyltransferase family. IspD subfamily.</text>
</comment>
<evidence type="ECO:0000256" key="6">
    <source>
        <dbReference type="ARBA" id="ARBA00009789"/>
    </source>
</evidence>
<organism evidence="15 17">
    <name type="scientific">Labedella gwakjiensis</name>
    <dbReference type="NCBI Taxonomy" id="390269"/>
    <lineage>
        <taxon>Bacteria</taxon>
        <taxon>Bacillati</taxon>
        <taxon>Actinomycetota</taxon>
        <taxon>Actinomycetes</taxon>
        <taxon>Micrococcales</taxon>
        <taxon>Microbacteriaceae</taxon>
        <taxon>Labedella</taxon>
    </lineage>
</organism>
<dbReference type="InterPro" id="IPR018294">
    <property type="entry name" value="ISPD_synthase_CS"/>
</dbReference>
<dbReference type="GO" id="GO:0019288">
    <property type="term" value="P:isopentenyl diphosphate biosynthetic process, methylerythritol 4-phosphate pathway"/>
    <property type="evidence" value="ECO:0007669"/>
    <property type="project" value="UniProtKB-UniRule"/>
</dbReference>
<evidence type="ECO:0000313" key="16">
    <source>
        <dbReference type="EMBL" id="RUQ85499.1"/>
    </source>
</evidence>
<dbReference type="InterPro" id="IPR036571">
    <property type="entry name" value="MECDP_synthase_sf"/>
</dbReference>